<comment type="subcellular location">
    <subcellularLocation>
        <location evidence="1">Membrane</location>
        <topology evidence="1">Multi-pass membrane protein</topology>
    </subcellularLocation>
</comment>
<dbReference type="OrthoDB" id="5831905at2759"/>
<dbReference type="PANTHER" id="PTHR23302">
    <property type="entry name" value="TRANSMEMBRANE CHANNEL-RELATED"/>
    <property type="match status" value="1"/>
</dbReference>
<keyword evidence="5 7" id="KW-0472">Membrane</keyword>
<dbReference type="RefSeq" id="XP_002109854.1">
    <property type="nucleotide sequence ID" value="XM_002109818.1"/>
</dbReference>
<comment type="similarity">
    <text evidence="2">Belongs to the TMC family.</text>
</comment>
<dbReference type="InterPro" id="IPR012496">
    <property type="entry name" value="TMC_dom"/>
</dbReference>
<feature type="transmembrane region" description="Helical" evidence="7">
    <location>
        <begin position="42"/>
        <end position="61"/>
    </location>
</feature>
<accession>B3RNG8</accession>
<dbReference type="STRING" id="10228.B3RNG8"/>
<dbReference type="GeneID" id="6751069"/>
<dbReference type="AlphaFoldDB" id="B3RNG8"/>
<evidence type="ECO:0000256" key="4">
    <source>
        <dbReference type="ARBA" id="ARBA00022989"/>
    </source>
</evidence>
<proteinExistence type="inferred from homology"/>
<keyword evidence="11" id="KW-1185">Reference proteome</keyword>
<feature type="compositionally biased region" description="Polar residues" evidence="6">
    <location>
        <begin position="331"/>
        <end position="378"/>
    </location>
</feature>
<evidence type="ECO:0000256" key="7">
    <source>
        <dbReference type="SAM" id="Phobius"/>
    </source>
</evidence>
<feature type="chain" id="PRO_5002798216" description="TMC domain-containing protein" evidence="8">
    <location>
        <begin position="20"/>
        <end position="453"/>
    </location>
</feature>
<feature type="compositionally biased region" description="Polar residues" evidence="6">
    <location>
        <begin position="386"/>
        <end position="409"/>
    </location>
</feature>
<reference evidence="10 11" key="1">
    <citation type="journal article" date="2008" name="Nature">
        <title>The Trichoplax genome and the nature of placozoans.</title>
        <authorList>
            <person name="Srivastava M."/>
            <person name="Begovic E."/>
            <person name="Chapman J."/>
            <person name="Putnam N.H."/>
            <person name="Hellsten U."/>
            <person name="Kawashima T."/>
            <person name="Kuo A."/>
            <person name="Mitros T."/>
            <person name="Salamov A."/>
            <person name="Carpenter M.L."/>
            <person name="Signorovitch A.Y."/>
            <person name="Moreno M.A."/>
            <person name="Kamm K."/>
            <person name="Grimwood J."/>
            <person name="Schmutz J."/>
            <person name="Shapiro H."/>
            <person name="Grigoriev I.V."/>
            <person name="Buss L.W."/>
            <person name="Schierwater B."/>
            <person name="Dellaporta S.L."/>
            <person name="Rokhsar D.S."/>
        </authorList>
    </citation>
    <scope>NUCLEOTIDE SEQUENCE [LARGE SCALE GENOMIC DNA]</scope>
    <source>
        <strain evidence="10 11">Grell-BS-1999</strain>
    </source>
</reference>
<keyword evidence="3 7" id="KW-0812">Transmembrane</keyword>
<dbReference type="InParanoid" id="B3RNG8"/>
<dbReference type="Pfam" id="PF07810">
    <property type="entry name" value="TMC"/>
    <property type="match status" value="1"/>
</dbReference>
<dbReference type="PANTHER" id="PTHR23302:SF40">
    <property type="entry name" value="TRANSMEMBRANE CHANNEL-LIKE PROTEIN"/>
    <property type="match status" value="1"/>
</dbReference>
<feature type="region of interest" description="Disordered" evidence="6">
    <location>
        <begin position="329"/>
        <end position="409"/>
    </location>
</feature>
<evidence type="ECO:0000256" key="2">
    <source>
        <dbReference type="ARBA" id="ARBA00006510"/>
    </source>
</evidence>
<feature type="transmembrane region" description="Helical" evidence="7">
    <location>
        <begin position="142"/>
        <end position="167"/>
    </location>
</feature>
<feature type="transmembrane region" description="Helical" evidence="7">
    <location>
        <begin position="82"/>
        <end position="102"/>
    </location>
</feature>
<feature type="signal peptide" evidence="8">
    <location>
        <begin position="1"/>
        <end position="19"/>
    </location>
</feature>
<evidence type="ECO:0000256" key="5">
    <source>
        <dbReference type="ARBA" id="ARBA00023136"/>
    </source>
</evidence>
<evidence type="ECO:0000313" key="10">
    <source>
        <dbReference type="EMBL" id="EDV28020.1"/>
    </source>
</evidence>
<evidence type="ECO:0000256" key="8">
    <source>
        <dbReference type="SAM" id="SignalP"/>
    </source>
</evidence>
<dbReference type="Proteomes" id="UP000009022">
    <property type="component" value="Unassembled WGS sequence"/>
</dbReference>
<dbReference type="InterPro" id="IPR038900">
    <property type="entry name" value="TMC"/>
</dbReference>
<evidence type="ECO:0000256" key="3">
    <source>
        <dbReference type="ARBA" id="ARBA00022692"/>
    </source>
</evidence>
<dbReference type="CTD" id="6751069"/>
<keyword evidence="4 7" id="KW-1133">Transmembrane helix</keyword>
<organism evidence="10 11">
    <name type="scientific">Trichoplax adhaerens</name>
    <name type="common">Trichoplax reptans</name>
    <dbReference type="NCBI Taxonomy" id="10228"/>
    <lineage>
        <taxon>Eukaryota</taxon>
        <taxon>Metazoa</taxon>
        <taxon>Placozoa</taxon>
        <taxon>Uniplacotomia</taxon>
        <taxon>Trichoplacea</taxon>
        <taxon>Trichoplacidae</taxon>
        <taxon>Trichoplax</taxon>
    </lineage>
</organism>
<name>B3RNG8_TRIAD</name>
<dbReference type="KEGG" id="tad:TRIADDRAFT_53161"/>
<evidence type="ECO:0000313" key="11">
    <source>
        <dbReference type="Proteomes" id="UP000009022"/>
    </source>
</evidence>
<evidence type="ECO:0000256" key="1">
    <source>
        <dbReference type="ARBA" id="ARBA00004141"/>
    </source>
</evidence>
<feature type="domain" description="TMC" evidence="9">
    <location>
        <begin position="104"/>
        <end position="179"/>
    </location>
</feature>
<dbReference type="PhylomeDB" id="B3RNG8"/>
<dbReference type="GO" id="GO:0005886">
    <property type="term" value="C:plasma membrane"/>
    <property type="evidence" value="ECO:0007669"/>
    <property type="project" value="InterPro"/>
</dbReference>
<dbReference type="EMBL" id="DS985242">
    <property type="protein sequence ID" value="EDV28020.1"/>
    <property type="molecule type" value="Genomic_DNA"/>
</dbReference>
<keyword evidence="8" id="KW-0732">Signal</keyword>
<evidence type="ECO:0000259" key="9">
    <source>
        <dbReference type="Pfam" id="PF07810"/>
    </source>
</evidence>
<protein>
    <recommendedName>
        <fullName evidence="9">TMC domain-containing protein</fullName>
    </recommendedName>
</protein>
<dbReference type="HOGENOM" id="CLU_604597_0_0_1"/>
<evidence type="ECO:0000256" key="6">
    <source>
        <dbReference type="SAM" id="MobiDB-lite"/>
    </source>
</evidence>
<gene>
    <name evidence="10" type="ORF">TRIADDRAFT_53161</name>
</gene>
<sequence>MGIISNFLVLLTWIACGAAILLTLRAYECYLKNTNNIIIRYMVSLVIAGSNIVAPFLFDLFAKIENYKVGTQLKLKLFRVMVMYLLNMSVLMFTLFGLTPVAGTAQNPLFCGNVTIGSSNPPPYPEFELAKSVLQLIYSQGLAWLGVFFAPALPALAMVKCGIIFYVRGWSVKTVNIAPSIVVSPDCGPYRLIVLYFRDLSASYKTLSNDLRVQLQKAVSSDTRRLLAIQNKPYYGDRYRTVSYLDQDRIHVADNKLGPFSYHYLHTEKLRKRELSSNAIRQKSKVSSLVAIDGRYLQSNTPASDQQDSENLRSSLQIDFHSFGGKGSALNDISSGERLSTTPPFDTPNTTVDETQISEPVQADQISITTNRSLSLTESAMDPNRSGENTKTELAQAKTSSSSHSLNDLMTRMKNNPSDLTREEMQRVLNSLPTNARQAVSEMYYKYKAKMRK</sequence>